<dbReference type="AlphaFoldDB" id="A0AAD7GM32"/>
<protein>
    <submittedName>
        <fullName evidence="1">Uncharacterized protein</fullName>
    </submittedName>
</protein>
<gene>
    <name evidence="1" type="ORF">B0H17DRAFT_1130336</name>
</gene>
<proteinExistence type="predicted"/>
<accession>A0AAD7GM32</accession>
<reference evidence="1" key="1">
    <citation type="submission" date="2023-03" db="EMBL/GenBank/DDBJ databases">
        <title>Massive genome expansion in bonnet fungi (Mycena s.s.) driven by repeated elements and novel gene families across ecological guilds.</title>
        <authorList>
            <consortium name="Lawrence Berkeley National Laboratory"/>
            <person name="Harder C.B."/>
            <person name="Miyauchi S."/>
            <person name="Viragh M."/>
            <person name="Kuo A."/>
            <person name="Thoen E."/>
            <person name="Andreopoulos B."/>
            <person name="Lu D."/>
            <person name="Skrede I."/>
            <person name="Drula E."/>
            <person name="Henrissat B."/>
            <person name="Morin E."/>
            <person name="Kohler A."/>
            <person name="Barry K."/>
            <person name="LaButti K."/>
            <person name="Morin E."/>
            <person name="Salamov A."/>
            <person name="Lipzen A."/>
            <person name="Mereny Z."/>
            <person name="Hegedus B."/>
            <person name="Baldrian P."/>
            <person name="Stursova M."/>
            <person name="Weitz H."/>
            <person name="Taylor A."/>
            <person name="Grigoriev I.V."/>
            <person name="Nagy L.G."/>
            <person name="Martin F."/>
            <person name="Kauserud H."/>
        </authorList>
    </citation>
    <scope>NUCLEOTIDE SEQUENCE</scope>
    <source>
        <strain evidence="1">CBHHK067</strain>
    </source>
</reference>
<organism evidence="1 2">
    <name type="scientific">Mycena rosella</name>
    <name type="common">Pink bonnet</name>
    <name type="synonym">Agaricus rosellus</name>
    <dbReference type="NCBI Taxonomy" id="1033263"/>
    <lineage>
        <taxon>Eukaryota</taxon>
        <taxon>Fungi</taxon>
        <taxon>Dikarya</taxon>
        <taxon>Basidiomycota</taxon>
        <taxon>Agaricomycotina</taxon>
        <taxon>Agaricomycetes</taxon>
        <taxon>Agaricomycetidae</taxon>
        <taxon>Agaricales</taxon>
        <taxon>Marasmiineae</taxon>
        <taxon>Mycenaceae</taxon>
        <taxon>Mycena</taxon>
    </lineage>
</organism>
<evidence type="ECO:0000313" key="1">
    <source>
        <dbReference type="EMBL" id="KAJ7697347.1"/>
    </source>
</evidence>
<keyword evidence="2" id="KW-1185">Reference proteome</keyword>
<comment type="caution">
    <text evidence="1">The sequence shown here is derived from an EMBL/GenBank/DDBJ whole genome shotgun (WGS) entry which is preliminary data.</text>
</comment>
<evidence type="ECO:0000313" key="2">
    <source>
        <dbReference type="Proteomes" id="UP001221757"/>
    </source>
</evidence>
<dbReference type="Proteomes" id="UP001221757">
    <property type="component" value="Unassembled WGS sequence"/>
</dbReference>
<name>A0AAD7GM32_MYCRO</name>
<dbReference type="EMBL" id="JARKIE010000030">
    <property type="protein sequence ID" value="KAJ7697347.1"/>
    <property type="molecule type" value="Genomic_DNA"/>
</dbReference>
<sequence>MANAMASVGQMPIKCREAAAMALAGCVMPAGKSQGTRARLTRKSAKAQRQKAGPGEIVFKPGLSQEHYKKTSSKEEKGCPEVDRGCAKVVPGGCRVVQQNDGGVWEMIEVGVK</sequence>